<accession>A0A327Q415</accession>
<reference evidence="3 4" key="1">
    <citation type="submission" date="2018-06" db="EMBL/GenBank/DDBJ databases">
        <title>Genomic Encyclopedia of Archaeal and Bacterial Type Strains, Phase II (KMG-II): from individual species to whole genera.</title>
        <authorList>
            <person name="Goeker M."/>
        </authorList>
    </citation>
    <scope>NUCLEOTIDE SEQUENCE [LARGE SCALE GENOMIC DNA]</scope>
    <source>
        <strain evidence="3 4">DSM 23857</strain>
    </source>
</reference>
<dbReference type="PANTHER" id="PTHR30570">
    <property type="entry name" value="PERIPLASMIC PHOSPHATE BINDING COMPONENT OF PHOSPHATE ABC TRANSPORTER"/>
    <property type="match status" value="1"/>
</dbReference>
<sequence length="305" mass="34170">MMNLSFARVSKYVLGVTIAGFMAACGGPSAESKLDTPTKGTIKISVDETYQPLIEAELKVFHSQYPNTNIIAEYKPEADCFKDMFADSARMIIVTRDLNAEEQDYFKNIKIRPQSLTLAMDALALVVNKENPDSVFTMEQVRKIMNGTYEKQFQLVFDNQNSSTVRYIIDSINGGKPLPANTMAAKTNPEVVDYVAKNKNAIGIIGVNWISDTNDVRTINFISKVTVCALRADNYTEFVKPFQVYIATRAYPLTRTMNYVLKEPYQGLGSGFASFLGSEPGQKIIGRFKLFPKRLNIVFRDANLK</sequence>
<proteinExistence type="predicted"/>
<dbReference type="OrthoDB" id="1450880at2"/>
<name>A0A327Q415_9BACT</name>
<dbReference type="PANTHER" id="PTHR30570:SF1">
    <property type="entry name" value="PHOSPHATE-BINDING PROTEIN PSTS"/>
    <property type="match status" value="1"/>
</dbReference>
<dbReference type="RefSeq" id="WP_111600251.1">
    <property type="nucleotide sequence ID" value="NZ_QLLL01000012.1"/>
</dbReference>
<keyword evidence="4" id="KW-1185">Reference proteome</keyword>
<dbReference type="InterPro" id="IPR050811">
    <property type="entry name" value="Phosphate_ABC_transporter"/>
</dbReference>
<dbReference type="Pfam" id="PF12849">
    <property type="entry name" value="PBP_like_2"/>
    <property type="match status" value="1"/>
</dbReference>
<organism evidence="3 4">
    <name type="scientific">Chitinophaga skermanii</name>
    <dbReference type="NCBI Taxonomy" id="331697"/>
    <lineage>
        <taxon>Bacteria</taxon>
        <taxon>Pseudomonadati</taxon>
        <taxon>Bacteroidota</taxon>
        <taxon>Chitinophagia</taxon>
        <taxon>Chitinophagales</taxon>
        <taxon>Chitinophagaceae</taxon>
        <taxon>Chitinophaga</taxon>
    </lineage>
</organism>
<dbReference type="Gene3D" id="3.40.190.10">
    <property type="entry name" value="Periplasmic binding protein-like II"/>
    <property type="match status" value="2"/>
</dbReference>
<gene>
    <name evidence="3" type="ORF">LX64_04869</name>
</gene>
<feature type="domain" description="PBP" evidence="2">
    <location>
        <begin position="35"/>
        <end position="278"/>
    </location>
</feature>
<evidence type="ECO:0000256" key="1">
    <source>
        <dbReference type="ARBA" id="ARBA00022729"/>
    </source>
</evidence>
<keyword evidence="1" id="KW-0732">Signal</keyword>
<dbReference type="InterPro" id="IPR024370">
    <property type="entry name" value="PBP_domain"/>
</dbReference>
<dbReference type="Proteomes" id="UP000249547">
    <property type="component" value="Unassembled WGS sequence"/>
</dbReference>
<comment type="caution">
    <text evidence="3">The sequence shown here is derived from an EMBL/GenBank/DDBJ whole genome shotgun (WGS) entry which is preliminary data.</text>
</comment>
<dbReference type="SUPFAM" id="SSF53850">
    <property type="entry name" value="Periplasmic binding protein-like II"/>
    <property type="match status" value="1"/>
</dbReference>
<evidence type="ECO:0000259" key="2">
    <source>
        <dbReference type="Pfam" id="PF12849"/>
    </source>
</evidence>
<evidence type="ECO:0000313" key="3">
    <source>
        <dbReference type="EMBL" id="RAI98507.1"/>
    </source>
</evidence>
<protein>
    <submittedName>
        <fullName evidence="3">Phosphate transport system substrate-binding protein</fullName>
    </submittedName>
</protein>
<dbReference type="AlphaFoldDB" id="A0A327Q415"/>
<dbReference type="EMBL" id="QLLL01000012">
    <property type="protein sequence ID" value="RAI98507.1"/>
    <property type="molecule type" value="Genomic_DNA"/>
</dbReference>
<evidence type="ECO:0000313" key="4">
    <source>
        <dbReference type="Proteomes" id="UP000249547"/>
    </source>
</evidence>